<evidence type="ECO:0000313" key="2">
    <source>
        <dbReference type="Proteomes" id="UP000245577"/>
    </source>
</evidence>
<keyword evidence="2" id="KW-1185">Reference proteome</keyword>
<evidence type="ECO:0000313" key="1">
    <source>
        <dbReference type="EMBL" id="PWB87140.1"/>
    </source>
</evidence>
<dbReference type="RefSeq" id="WP_116669078.1">
    <property type="nucleotide sequence ID" value="NZ_MZGU01000002.1"/>
</dbReference>
<dbReference type="OrthoDB" id="70720at2157"/>
<proteinExistence type="predicted"/>
<organism evidence="1 2">
    <name type="scientific">Methanobrevibacter woesei</name>
    <dbReference type="NCBI Taxonomy" id="190976"/>
    <lineage>
        <taxon>Archaea</taxon>
        <taxon>Methanobacteriati</taxon>
        <taxon>Methanobacteriota</taxon>
        <taxon>Methanomada group</taxon>
        <taxon>Methanobacteria</taxon>
        <taxon>Methanobacteriales</taxon>
        <taxon>Methanobacteriaceae</taxon>
        <taxon>Methanobrevibacter</taxon>
    </lineage>
</organism>
<accession>A0A2U1S9R8</accession>
<name>A0A2U1S9R8_9EURY</name>
<protein>
    <submittedName>
        <fullName evidence="1">Uncharacterized protein</fullName>
    </submittedName>
</protein>
<gene>
    <name evidence="1" type="ORF">MBBWO_02570</name>
</gene>
<comment type="caution">
    <text evidence="1">The sequence shown here is derived from an EMBL/GenBank/DDBJ whole genome shotgun (WGS) entry which is preliminary data.</text>
</comment>
<sequence length="124" mass="14053">MTSSNIDNIVIFKKHLGLNLEIDQSYVGLTMKEDNMLSFNFKVPEDLKNEVMEYFERFKMFEPIKVDIGNTGDISAQFKGISPVTKSSDNGTDYYFVSVLLQETGKVPPSDEEMCETCSNCGFH</sequence>
<reference evidence="1 2" key="1">
    <citation type="submission" date="2017-03" db="EMBL/GenBank/DDBJ databases">
        <title>Genome sequence of Methanobrevibacter wosei.</title>
        <authorList>
            <person name="Poehlein A."/>
            <person name="Seedorf H."/>
            <person name="Daniel R."/>
        </authorList>
    </citation>
    <scope>NUCLEOTIDE SEQUENCE [LARGE SCALE GENOMIC DNA]</scope>
    <source>
        <strain evidence="1 2">DSM 11979</strain>
    </source>
</reference>
<dbReference type="Proteomes" id="UP000245577">
    <property type="component" value="Unassembled WGS sequence"/>
</dbReference>
<dbReference type="EMBL" id="MZGU01000002">
    <property type="protein sequence ID" value="PWB87140.1"/>
    <property type="molecule type" value="Genomic_DNA"/>
</dbReference>
<dbReference type="AlphaFoldDB" id="A0A2U1S9R8"/>